<comment type="caution">
    <text evidence="2">The sequence shown here is derived from an EMBL/GenBank/DDBJ whole genome shotgun (WGS) entry which is preliminary data.</text>
</comment>
<evidence type="ECO:0000313" key="3">
    <source>
        <dbReference type="Proteomes" id="UP000770661"/>
    </source>
</evidence>
<gene>
    <name evidence="2" type="ORF">GWK47_028115</name>
</gene>
<feature type="compositionally biased region" description="Low complexity" evidence="1">
    <location>
        <begin position="29"/>
        <end position="44"/>
    </location>
</feature>
<reference evidence="2" key="1">
    <citation type="submission" date="2020-07" db="EMBL/GenBank/DDBJ databases">
        <title>The High-quality genome of the commercially important snow crab, Chionoecetes opilio.</title>
        <authorList>
            <person name="Jeong J.-H."/>
            <person name="Ryu S."/>
        </authorList>
    </citation>
    <scope>NUCLEOTIDE SEQUENCE</scope>
    <source>
        <strain evidence="2">MADBK_172401_WGS</strain>
        <tissue evidence="2">Digestive gland</tissue>
    </source>
</reference>
<protein>
    <submittedName>
        <fullName evidence="2">Uncharacterized protein</fullName>
    </submittedName>
</protein>
<feature type="region of interest" description="Disordered" evidence="1">
    <location>
        <begin position="24"/>
        <end position="65"/>
    </location>
</feature>
<feature type="region of interest" description="Disordered" evidence="1">
    <location>
        <begin position="149"/>
        <end position="175"/>
    </location>
</feature>
<evidence type="ECO:0000313" key="2">
    <source>
        <dbReference type="EMBL" id="KAG0730507.1"/>
    </source>
</evidence>
<feature type="region of interest" description="Disordered" evidence="1">
    <location>
        <begin position="208"/>
        <end position="229"/>
    </location>
</feature>
<feature type="compositionally biased region" description="Basic and acidic residues" evidence="1">
    <location>
        <begin position="157"/>
        <end position="175"/>
    </location>
</feature>
<dbReference type="Proteomes" id="UP000770661">
    <property type="component" value="Unassembled WGS sequence"/>
</dbReference>
<keyword evidence="3" id="KW-1185">Reference proteome</keyword>
<organism evidence="2 3">
    <name type="scientific">Chionoecetes opilio</name>
    <name type="common">Atlantic snow crab</name>
    <name type="synonym">Cancer opilio</name>
    <dbReference type="NCBI Taxonomy" id="41210"/>
    <lineage>
        <taxon>Eukaryota</taxon>
        <taxon>Metazoa</taxon>
        <taxon>Ecdysozoa</taxon>
        <taxon>Arthropoda</taxon>
        <taxon>Crustacea</taxon>
        <taxon>Multicrustacea</taxon>
        <taxon>Malacostraca</taxon>
        <taxon>Eumalacostraca</taxon>
        <taxon>Eucarida</taxon>
        <taxon>Decapoda</taxon>
        <taxon>Pleocyemata</taxon>
        <taxon>Brachyura</taxon>
        <taxon>Eubrachyura</taxon>
        <taxon>Majoidea</taxon>
        <taxon>Majidae</taxon>
        <taxon>Chionoecetes</taxon>
    </lineage>
</organism>
<accession>A0A8J4YM94</accession>
<dbReference type="AlphaFoldDB" id="A0A8J4YM94"/>
<sequence length="262" mass="29105">MNNLDPFTALPTRPVLGHYQAREGGQEATLSTTTHSHTGHPTTHNASAHTGPHLSTPHHTTSKVDPHVLRNISPSLEMLPTDITFEFPQARMSEDMFVEIRIQKESFPTLFTFIIPFTSVCQGVSGINMAKQEPLVNLWLIDKAPIDESRSPATQSKDSEKVETQVERRNLTQRLREREDSDIARLTERGEEIQAKAVAAAAKSVSTMSSTGSWIPKTEEKPNSRHSISVKDLNLISNLGSREVRCGKHVNVRSGEPPSSWK</sequence>
<dbReference type="EMBL" id="JACEEZ010000139">
    <property type="protein sequence ID" value="KAG0730507.1"/>
    <property type="molecule type" value="Genomic_DNA"/>
</dbReference>
<name>A0A8J4YM94_CHIOP</name>
<evidence type="ECO:0000256" key="1">
    <source>
        <dbReference type="SAM" id="MobiDB-lite"/>
    </source>
</evidence>
<proteinExistence type="predicted"/>